<dbReference type="CDD" id="cd16385">
    <property type="entry name" value="IcmL"/>
    <property type="match status" value="1"/>
</dbReference>
<evidence type="ECO:0000313" key="2">
    <source>
        <dbReference type="EMBL" id="QQG36755.1"/>
    </source>
</evidence>
<protein>
    <submittedName>
        <fullName evidence="2">DotI/IcmL family type IV secretion protein</fullName>
    </submittedName>
</protein>
<dbReference type="EMBL" id="CP066681">
    <property type="protein sequence ID" value="QQG36755.1"/>
    <property type="molecule type" value="Genomic_DNA"/>
</dbReference>
<reference evidence="2 3" key="1">
    <citation type="submission" date="2020-07" db="EMBL/GenBank/DDBJ databases">
        <title>Huge and variable diversity of episymbiotic CPR bacteria and DPANN archaea in groundwater ecosystems.</title>
        <authorList>
            <person name="He C.Y."/>
            <person name="Keren R."/>
            <person name="Whittaker M."/>
            <person name="Farag I.F."/>
            <person name="Doudna J."/>
            <person name="Cate J.H.D."/>
            <person name="Banfield J.F."/>
        </authorList>
    </citation>
    <scope>NUCLEOTIDE SEQUENCE [LARGE SCALE GENOMIC DNA]</scope>
    <source>
        <strain evidence="2">NC_groundwater_70_Ag_B-0.1um_54_66</strain>
    </source>
</reference>
<dbReference type="AlphaFoldDB" id="A0A7T5R396"/>
<dbReference type="InterPro" id="IPR021055">
    <property type="entry name" value="T4BSS_IcmL/DotI"/>
</dbReference>
<accession>A0A7T5R396</accession>
<keyword evidence="1" id="KW-0732">Signal</keyword>
<dbReference type="Pfam" id="PF11393">
    <property type="entry name" value="T4BSS_DotI_IcmL"/>
    <property type="match status" value="1"/>
</dbReference>
<evidence type="ECO:0000256" key="1">
    <source>
        <dbReference type="SAM" id="SignalP"/>
    </source>
</evidence>
<name>A0A7T5R396_9BACT</name>
<proteinExistence type="predicted"/>
<feature type="signal peptide" evidence="1">
    <location>
        <begin position="1"/>
        <end position="31"/>
    </location>
</feature>
<dbReference type="Proteomes" id="UP000595362">
    <property type="component" value="Chromosome"/>
</dbReference>
<organism evidence="2 3">
    <name type="scientific">Micavibrio aeruginosavorus</name>
    <dbReference type="NCBI Taxonomy" id="349221"/>
    <lineage>
        <taxon>Bacteria</taxon>
        <taxon>Pseudomonadati</taxon>
        <taxon>Bdellovibrionota</taxon>
        <taxon>Bdellovibrionia</taxon>
        <taxon>Bdellovibrionales</taxon>
        <taxon>Pseudobdellovibrionaceae</taxon>
        <taxon>Micavibrio</taxon>
    </lineage>
</organism>
<evidence type="ECO:0000313" key="3">
    <source>
        <dbReference type="Proteomes" id="UP000595362"/>
    </source>
</evidence>
<sequence length="241" mass="26619">MSYINAHTMRKALTALIAGGCMILAVNPAHAQKKGFLEDWFPFLFEEEDTGPKPEDTLQAPFMEKGTAASGSSSLPGVAYQPQAAIESGVAIDQAHRQPAQVEQWVAGVLVDSLDFDPLRYEAHLKTLSRSMTPYSQEAFKAFMTKDNLLAALQSNDLLMRVFTSEPGRTLNQGALQGRYRWLVETPVTITFLPRGLQDYKNVKPKSQALNIRTQIGRVEQGGDDGMIIETLEIIPVVPKQ</sequence>
<feature type="chain" id="PRO_5032417553" evidence="1">
    <location>
        <begin position="32"/>
        <end position="241"/>
    </location>
</feature>
<gene>
    <name evidence="2" type="ORF">HYS17_02990</name>
</gene>